<feature type="domain" description="Major facilitator superfamily (MFS) profile" evidence="6">
    <location>
        <begin position="96"/>
        <end position="533"/>
    </location>
</feature>
<feature type="transmembrane region" description="Helical" evidence="5">
    <location>
        <begin position="394"/>
        <end position="416"/>
    </location>
</feature>
<evidence type="ECO:0000256" key="3">
    <source>
        <dbReference type="ARBA" id="ARBA00022989"/>
    </source>
</evidence>
<keyword evidence="8" id="KW-1185">Reference proteome</keyword>
<evidence type="ECO:0000313" key="8">
    <source>
        <dbReference type="Proteomes" id="UP000789524"/>
    </source>
</evidence>
<keyword evidence="4 5" id="KW-0472">Membrane</keyword>
<feature type="transmembrane region" description="Helical" evidence="5">
    <location>
        <begin position="195"/>
        <end position="216"/>
    </location>
</feature>
<feature type="transmembrane region" description="Helical" evidence="5">
    <location>
        <begin position="280"/>
        <end position="298"/>
    </location>
</feature>
<evidence type="ECO:0000256" key="4">
    <source>
        <dbReference type="ARBA" id="ARBA00023136"/>
    </source>
</evidence>
<feature type="transmembrane region" description="Helical" evidence="5">
    <location>
        <begin position="366"/>
        <end position="388"/>
    </location>
</feature>
<feature type="transmembrane region" description="Helical" evidence="5">
    <location>
        <begin position="507"/>
        <end position="529"/>
    </location>
</feature>
<dbReference type="GO" id="GO:0022857">
    <property type="term" value="F:transmembrane transporter activity"/>
    <property type="evidence" value="ECO:0007669"/>
    <property type="project" value="InterPro"/>
</dbReference>
<dbReference type="EMBL" id="CAKASE010000048">
    <property type="protein sequence ID" value="CAG9562566.1"/>
    <property type="molecule type" value="Genomic_DNA"/>
</dbReference>
<dbReference type="Pfam" id="PF00083">
    <property type="entry name" value="Sugar_tr"/>
    <property type="match status" value="1"/>
</dbReference>
<dbReference type="GO" id="GO:0016020">
    <property type="term" value="C:membrane"/>
    <property type="evidence" value="ECO:0007669"/>
    <property type="project" value="UniProtKB-SubCell"/>
</dbReference>
<feature type="transmembrane region" description="Helical" evidence="5">
    <location>
        <begin position="12"/>
        <end position="35"/>
    </location>
</feature>
<dbReference type="SUPFAM" id="SSF103473">
    <property type="entry name" value="MFS general substrate transporter"/>
    <property type="match status" value="1"/>
</dbReference>
<feature type="transmembrane region" description="Helical" evidence="5">
    <location>
        <begin position="448"/>
        <end position="469"/>
    </location>
</feature>
<reference evidence="7" key="1">
    <citation type="submission" date="2021-09" db="EMBL/GenBank/DDBJ databases">
        <authorList>
            <person name="Martin H S."/>
        </authorList>
    </citation>
    <scope>NUCLEOTIDE SEQUENCE</scope>
</reference>
<accession>A0A8J2VSH1</accession>
<keyword evidence="3 5" id="KW-1133">Transmembrane helix</keyword>
<organism evidence="7 8">
    <name type="scientific">Danaus chrysippus</name>
    <name type="common">African queen</name>
    <dbReference type="NCBI Taxonomy" id="151541"/>
    <lineage>
        <taxon>Eukaryota</taxon>
        <taxon>Metazoa</taxon>
        <taxon>Ecdysozoa</taxon>
        <taxon>Arthropoda</taxon>
        <taxon>Hexapoda</taxon>
        <taxon>Insecta</taxon>
        <taxon>Pterygota</taxon>
        <taxon>Neoptera</taxon>
        <taxon>Endopterygota</taxon>
        <taxon>Lepidoptera</taxon>
        <taxon>Glossata</taxon>
        <taxon>Ditrysia</taxon>
        <taxon>Papilionoidea</taxon>
        <taxon>Nymphalidae</taxon>
        <taxon>Danainae</taxon>
        <taxon>Danaini</taxon>
        <taxon>Danaina</taxon>
        <taxon>Danaus</taxon>
        <taxon>Anosia</taxon>
    </lineage>
</organism>
<dbReference type="InterPro" id="IPR036259">
    <property type="entry name" value="MFS_trans_sf"/>
</dbReference>
<dbReference type="Gene3D" id="1.20.1250.20">
    <property type="entry name" value="MFS general substrate transporter like domains"/>
    <property type="match status" value="1"/>
</dbReference>
<dbReference type="OrthoDB" id="5296287at2759"/>
<dbReference type="PANTHER" id="PTHR24064">
    <property type="entry name" value="SOLUTE CARRIER FAMILY 22 MEMBER"/>
    <property type="match status" value="1"/>
</dbReference>
<gene>
    <name evidence="7" type="ORF">DCHRY22_LOCUS3881</name>
</gene>
<feature type="transmembrane region" description="Helical" evidence="5">
    <location>
        <begin position="423"/>
        <end position="442"/>
    </location>
</feature>
<feature type="transmembrane region" description="Helical" evidence="5">
    <location>
        <begin position="255"/>
        <end position="274"/>
    </location>
</feature>
<dbReference type="PROSITE" id="PS00217">
    <property type="entry name" value="SUGAR_TRANSPORT_2"/>
    <property type="match status" value="1"/>
</dbReference>
<dbReference type="AlphaFoldDB" id="A0A8J2VSH1"/>
<feature type="transmembrane region" description="Helical" evidence="5">
    <location>
        <begin position="162"/>
        <end position="183"/>
    </location>
</feature>
<evidence type="ECO:0000313" key="7">
    <source>
        <dbReference type="EMBL" id="CAG9562566.1"/>
    </source>
</evidence>
<comment type="caution">
    <text evidence="7">The sequence shown here is derived from an EMBL/GenBank/DDBJ whole genome shotgun (WGS) entry which is preliminary data.</text>
</comment>
<evidence type="ECO:0000259" key="6">
    <source>
        <dbReference type="PROSITE" id="PS50850"/>
    </source>
</evidence>
<protein>
    <submittedName>
        <fullName evidence="7">(African queen) hypothetical protein</fullName>
    </submittedName>
</protein>
<feature type="transmembrane region" description="Helical" evidence="5">
    <location>
        <begin position="94"/>
        <end position="118"/>
    </location>
</feature>
<dbReference type="Proteomes" id="UP000789524">
    <property type="component" value="Unassembled WGS sequence"/>
</dbReference>
<proteinExistence type="predicted"/>
<dbReference type="InterPro" id="IPR005829">
    <property type="entry name" value="Sugar_transporter_CS"/>
</dbReference>
<evidence type="ECO:0000256" key="5">
    <source>
        <dbReference type="SAM" id="Phobius"/>
    </source>
</evidence>
<dbReference type="InterPro" id="IPR020846">
    <property type="entry name" value="MFS_dom"/>
</dbReference>
<feature type="transmembrane region" description="Helical" evidence="5">
    <location>
        <begin position="481"/>
        <end position="501"/>
    </location>
</feature>
<evidence type="ECO:0000256" key="2">
    <source>
        <dbReference type="ARBA" id="ARBA00022692"/>
    </source>
</evidence>
<feature type="transmembrane region" description="Helical" evidence="5">
    <location>
        <begin position="222"/>
        <end position="243"/>
    </location>
</feature>
<dbReference type="CDD" id="cd17317">
    <property type="entry name" value="MFS_SLC22"/>
    <property type="match status" value="1"/>
</dbReference>
<dbReference type="InterPro" id="IPR005828">
    <property type="entry name" value="MFS_sugar_transport-like"/>
</dbReference>
<evidence type="ECO:0000256" key="1">
    <source>
        <dbReference type="ARBA" id="ARBA00004141"/>
    </source>
</evidence>
<comment type="subcellular location">
    <subcellularLocation>
        <location evidence="1">Membrane</location>
        <topology evidence="1">Multi-pass membrane protein</topology>
    </subcellularLocation>
</comment>
<keyword evidence="2 5" id="KW-0812">Transmembrane</keyword>
<name>A0A8J2VSH1_9NEOP</name>
<dbReference type="PROSITE" id="PS50850">
    <property type="entry name" value="MFS"/>
    <property type="match status" value="1"/>
</dbReference>
<sequence length="553" mass="62200">MMAPFVIDLDDFAIWLPPLVFALFPFVASLIAFLLPETKDQELMTTIEEGERFVTNNIENLYCNLIFSGPKTNQNEPKLDHIQSAIGSFGKYQFYLCFLIFLSKFPVAFHQMAIIFLAPKAEYTCEGTQITGTCPCEKPVYDTSIFTNTIITQWDLICKDKWLASLTQTLFQLGTLIGSLLFGMASDRFGRKKPMLFAVLLQVSSGVAAAFAPSYWSFSLLRFIVGMSVGGTMVVGFVIIMEYVGTKYRDIISALYQAPFNMGHMLLPVFGYFFRDYVNFQLAISLPAILLLSYFFLLPETGRWLIASQRTEEAIQIIERVAKINKRPTEHIRKDIESYQQQLENNKLKKGTLLDLFRTPNLRKNILAMSFNWLTCSYCFYGVSQYVGQLSGNIFVNVAASASVTLVGTFVSIPLMRAIGRRTILIVFNFISAVCLLILACFPDRSFSVIFASVGVVASFIVFVVVYLYCTELFPTVVRNAAIGFSSMMARIGSMIAPFVIDLRDTAVWLPPIIFAIFPLAAAMVSFLLPETKGHELMTTIEEGERFGKKEQK</sequence>